<dbReference type="GO" id="GO:0005829">
    <property type="term" value="C:cytosol"/>
    <property type="evidence" value="ECO:0007669"/>
    <property type="project" value="UniProtKB-ARBA"/>
</dbReference>
<reference evidence="8" key="2">
    <citation type="submission" date="2025-08" db="UniProtKB">
        <authorList>
            <consortium name="Ensembl"/>
        </authorList>
    </citation>
    <scope>IDENTIFICATION</scope>
</reference>
<feature type="compositionally biased region" description="Basic and acidic residues" evidence="6">
    <location>
        <begin position="264"/>
        <end position="275"/>
    </location>
</feature>
<dbReference type="Pfam" id="PF07647">
    <property type="entry name" value="SAM_2"/>
    <property type="match status" value="1"/>
</dbReference>
<feature type="domain" description="SAM" evidence="7">
    <location>
        <begin position="383"/>
        <end position="441"/>
    </location>
</feature>
<dbReference type="Pfam" id="PF00536">
    <property type="entry name" value="SAM_1"/>
    <property type="match status" value="2"/>
</dbReference>
<name>A0AAZ3QVQ2_ONCTS</name>
<dbReference type="PROSITE" id="PS50105">
    <property type="entry name" value="SAM_DOMAIN"/>
    <property type="match status" value="3"/>
</dbReference>
<dbReference type="SMART" id="SM00454">
    <property type="entry name" value="SAM"/>
    <property type="match status" value="3"/>
</dbReference>
<dbReference type="Pfam" id="PF26022">
    <property type="entry name" value="CC_Liprin_beta"/>
    <property type="match status" value="1"/>
</dbReference>
<accession>A0AAZ3QVQ2</accession>
<sequence length="625" mass="70701">MTLCPLSPAGSKAAAEYTNGLFELGSPGSAGPLQVLQLVEDLRLALELQPREEERNTLRAQVPSSTAQMLMDWLDMDRGSDRGSSYQERLVRLEGDKESLVLQVSVLTDQVEAQGEKIRDLESSLEEHHHKLNSTEEMLQQELLSRNSLETQKLDLMDEVSYLKLKLVGMDEKQNHNDSSKDQQNKAEVQYYSAGWHDWRESHTGLVNRKSERLDESTQSDLSPLSSGVDSGKQSPVSPENKKNHLGIKKLWGKIRRTQSGTLQREDLEPGEFKRGGLRATASPRLARTGETLTSVWDLKTPFSKWTPEQVCCWLEESGLDQYVILAQHWANSGQTLLSATPQDLEKEMGIKNPLHRKKLQLALKSFSTKTTEKSSELDHIWVTRWLDDIGLPQYKGQFHEGRVDGRMIQYLTVNDLLFLKVTSQLHHLSVKCAIHVLHVNKFNPNCLKRRPGDETSPSEVVQWSNHRVMEWLRSVDLAEYAPNLRGSGVHGGLIILEPRFNSDTLAMLLNIPPQKTLLRRHLATNFNMLVGSQAQQEKREFMESLGYAPLSTTAKVRPKKLGFSNFGHLRKKRCDESTDYICPLEAAQVQAVLNGAHRPYSGFRGLSPILDRDPDRRQQVGPNS</sequence>
<organism evidence="8 9">
    <name type="scientific">Oncorhynchus tshawytscha</name>
    <name type="common">Chinook salmon</name>
    <name type="synonym">Salmo tshawytscha</name>
    <dbReference type="NCBI Taxonomy" id="74940"/>
    <lineage>
        <taxon>Eukaryota</taxon>
        <taxon>Metazoa</taxon>
        <taxon>Chordata</taxon>
        <taxon>Craniata</taxon>
        <taxon>Vertebrata</taxon>
        <taxon>Euteleostomi</taxon>
        <taxon>Actinopterygii</taxon>
        <taxon>Neopterygii</taxon>
        <taxon>Teleostei</taxon>
        <taxon>Protacanthopterygii</taxon>
        <taxon>Salmoniformes</taxon>
        <taxon>Salmonidae</taxon>
        <taxon>Salmoninae</taxon>
        <taxon>Oncorhynchus</taxon>
    </lineage>
</organism>
<dbReference type="InterPro" id="IPR058914">
    <property type="entry name" value="LIPB1/2_CC"/>
</dbReference>
<dbReference type="PANTHER" id="PTHR12587:SF18">
    <property type="entry name" value="LIPRIN-BETA-2"/>
    <property type="match status" value="1"/>
</dbReference>
<dbReference type="InterPro" id="IPR037617">
    <property type="entry name" value="LIPB1/2_SAM_1"/>
</dbReference>
<evidence type="ECO:0000256" key="6">
    <source>
        <dbReference type="SAM" id="MobiDB-lite"/>
    </source>
</evidence>
<dbReference type="InterPro" id="IPR037618">
    <property type="entry name" value="LIPB1/2_SAM_2nd"/>
</dbReference>
<keyword evidence="4" id="KW-0175">Coiled coil</keyword>
<comment type="similarity">
    <text evidence="1">Belongs to the liprin family. Liprin-beta subfamily.</text>
</comment>
<keyword evidence="9" id="KW-1185">Reference proteome</keyword>
<dbReference type="Ensembl" id="ENSOTST00005179054.1">
    <property type="protein sequence ID" value="ENSOTSP00005132991.1"/>
    <property type="gene ID" value="ENSOTSG00005037187.2"/>
</dbReference>
<evidence type="ECO:0000256" key="4">
    <source>
        <dbReference type="ARBA" id="ARBA00023054"/>
    </source>
</evidence>
<reference evidence="8" key="3">
    <citation type="submission" date="2025-09" db="UniProtKB">
        <authorList>
            <consortium name="Ensembl"/>
        </authorList>
    </citation>
    <scope>IDENTIFICATION</scope>
</reference>
<evidence type="ECO:0000259" key="7">
    <source>
        <dbReference type="PROSITE" id="PS50105"/>
    </source>
</evidence>
<reference evidence="9" key="1">
    <citation type="journal article" date="2018" name="PLoS ONE">
        <title>Chinook salmon (Oncorhynchus tshawytscha) genome and transcriptome.</title>
        <authorList>
            <person name="Christensen K.A."/>
            <person name="Leong J.S."/>
            <person name="Sakhrani D."/>
            <person name="Biagi C.A."/>
            <person name="Minkley D.R."/>
            <person name="Withler R.E."/>
            <person name="Rondeau E.B."/>
            <person name="Koop B.F."/>
            <person name="Devlin R.H."/>
        </authorList>
    </citation>
    <scope>NUCLEOTIDE SEQUENCE [LARGE SCALE GENOMIC DNA]</scope>
</reference>
<dbReference type="Proteomes" id="UP000694402">
    <property type="component" value="Unassembled WGS sequence"/>
</dbReference>
<feature type="domain" description="SAM" evidence="7">
    <location>
        <begin position="464"/>
        <end position="495"/>
    </location>
</feature>
<evidence type="ECO:0000313" key="8">
    <source>
        <dbReference type="Ensembl" id="ENSOTSP00005132991.1"/>
    </source>
</evidence>
<feature type="region of interest" description="Disordered" evidence="6">
    <location>
        <begin position="259"/>
        <end position="282"/>
    </location>
</feature>
<dbReference type="GeneTree" id="ENSGT01050000244951"/>
<dbReference type="PANTHER" id="PTHR12587">
    <property type="entry name" value="LAR INTERACTING PROTEIN LIP -RELATED PROTEIN"/>
    <property type="match status" value="1"/>
</dbReference>
<gene>
    <name evidence="8" type="primary">PPFIBP2</name>
</gene>
<feature type="compositionally biased region" description="Polar residues" evidence="6">
    <location>
        <begin position="217"/>
        <end position="238"/>
    </location>
</feature>
<dbReference type="InterPro" id="IPR037619">
    <property type="entry name" value="LIPB1/2_SAM_3rd"/>
</dbReference>
<dbReference type="Gene3D" id="1.10.150.50">
    <property type="entry name" value="Transcription Factor, Ets-1"/>
    <property type="match status" value="3"/>
</dbReference>
<feature type="region of interest" description="Disordered" evidence="6">
    <location>
        <begin position="605"/>
        <end position="625"/>
    </location>
</feature>
<keyword evidence="3" id="KW-0677">Repeat</keyword>
<feature type="domain" description="SAM" evidence="7">
    <location>
        <begin position="306"/>
        <end position="370"/>
    </location>
</feature>
<evidence type="ECO:0000313" key="9">
    <source>
        <dbReference type="Proteomes" id="UP000694402"/>
    </source>
</evidence>
<comment type="function">
    <text evidence="5">May regulate the disassembly of focal adhesions. Did not bind receptor-like tyrosine phosphatases type 2A.</text>
</comment>
<feature type="compositionally biased region" description="Basic and acidic residues" evidence="6">
    <location>
        <begin position="207"/>
        <end position="216"/>
    </location>
</feature>
<dbReference type="InterPro" id="IPR029515">
    <property type="entry name" value="Liprin"/>
</dbReference>
<protein>
    <recommendedName>
        <fullName evidence="7">SAM domain-containing protein</fullName>
    </recommendedName>
</protein>
<evidence type="ECO:0000256" key="5">
    <source>
        <dbReference type="ARBA" id="ARBA00060046"/>
    </source>
</evidence>
<dbReference type="GO" id="GO:0048786">
    <property type="term" value="C:presynaptic active zone"/>
    <property type="evidence" value="ECO:0007669"/>
    <property type="project" value="TreeGrafter"/>
</dbReference>
<dbReference type="FunFam" id="1.10.150.50:FF:000005">
    <property type="entry name" value="Liprin-beta-1 isoform 1"/>
    <property type="match status" value="1"/>
</dbReference>
<evidence type="ECO:0000256" key="2">
    <source>
        <dbReference type="ARBA" id="ARBA00022553"/>
    </source>
</evidence>
<feature type="region of interest" description="Disordered" evidence="6">
    <location>
        <begin position="207"/>
        <end position="243"/>
    </location>
</feature>
<dbReference type="CDD" id="cd09569">
    <property type="entry name" value="SAM_liprin-beta1_2_repeat3"/>
    <property type="match status" value="1"/>
</dbReference>
<dbReference type="FunFam" id="1.10.150.50:FF:000007">
    <property type="entry name" value="Liprin-beta-1 isoform 1"/>
    <property type="match status" value="1"/>
</dbReference>
<dbReference type="InterPro" id="IPR013761">
    <property type="entry name" value="SAM/pointed_sf"/>
</dbReference>
<evidence type="ECO:0000256" key="1">
    <source>
        <dbReference type="ARBA" id="ARBA00007547"/>
    </source>
</evidence>
<keyword evidence="2" id="KW-0597">Phosphoprotein</keyword>
<dbReference type="AlphaFoldDB" id="A0AAZ3QVQ2"/>
<dbReference type="GO" id="GO:0007528">
    <property type="term" value="P:neuromuscular junction development"/>
    <property type="evidence" value="ECO:0007669"/>
    <property type="project" value="TreeGrafter"/>
</dbReference>
<dbReference type="SUPFAM" id="SSF47769">
    <property type="entry name" value="SAM/Pointed domain"/>
    <property type="match status" value="3"/>
</dbReference>
<dbReference type="InterPro" id="IPR001660">
    <property type="entry name" value="SAM"/>
</dbReference>
<proteinExistence type="inferred from homology"/>
<dbReference type="FunFam" id="1.10.150.50:FF:000017">
    <property type="entry name" value="Liprin-beta-1 isoform 1"/>
    <property type="match status" value="1"/>
</dbReference>
<evidence type="ECO:0000256" key="3">
    <source>
        <dbReference type="ARBA" id="ARBA00022737"/>
    </source>
</evidence>
<dbReference type="CDD" id="cd09566">
    <property type="entry name" value="SAM_liprin-beta1_2_repeat2"/>
    <property type="match status" value="1"/>
</dbReference>
<dbReference type="CDD" id="cd09563">
    <property type="entry name" value="SAM_liprin-beta1_2_repeat1"/>
    <property type="match status" value="1"/>
</dbReference>